<evidence type="ECO:0000256" key="2">
    <source>
        <dbReference type="ARBA" id="ARBA00012313"/>
    </source>
</evidence>
<evidence type="ECO:0000256" key="10">
    <source>
        <dbReference type="RuleBase" id="RU004241"/>
    </source>
</evidence>
<feature type="binding site" evidence="8">
    <location>
        <position position="56"/>
    </location>
    <ligand>
        <name>Ca(2+)</name>
        <dbReference type="ChEBI" id="CHEBI:29108"/>
        <label>2</label>
    </ligand>
</feature>
<evidence type="ECO:0000256" key="7">
    <source>
        <dbReference type="ARBA" id="ARBA00023004"/>
    </source>
</evidence>
<protein>
    <recommendedName>
        <fullName evidence="2">peroxidase</fullName>
        <ecNumber evidence="2">1.11.1.7</ecNumber>
    </recommendedName>
</protein>
<feature type="binding site" description="axial binding residue" evidence="8">
    <location>
        <position position="55"/>
    </location>
    <ligand>
        <name>heme b</name>
        <dbReference type="ChEBI" id="CHEBI:60344"/>
    </ligand>
    <ligandPart>
        <name>Fe</name>
        <dbReference type="ChEBI" id="CHEBI:18248"/>
    </ligandPart>
</feature>
<feature type="binding site" evidence="8">
    <location>
        <position position="108"/>
    </location>
    <ligand>
        <name>Ca(2+)</name>
        <dbReference type="ChEBI" id="CHEBI:29108"/>
        <label>2</label>
    </ligand>
</feature>
<evidence type="ECO:0000256" key="8">
    <source>
        <dbReference type="PIRSR" id="PIRSR600823-3"/>
    </source>
</evidence>
<dbReference type="GO" id="GO:0140825">
    <property type="term" value="F:lactoperoxidase activity"/>
    <property type="evidence" value="ECO:0007669"/>
    <property type="project" value="UniProtKB-EC"/>
</dbReference>
<name>A0AAV1S8B9_9ROSI</name>
<evidence type="ECO:0000259" key="11">
    <source>
        <dbReference type="PROSITE" id="PS50873"/>
    </source>
</evidence>
<dbReference type="AlphaFoldDB" id="A0AAV1S8B9"/>
<keyword evidence="7 8" id="KW-0408">Iron</keyword>
<dbReference type="EC" id="1.11.1.7" evidence="2"/>
<keyword evidence="6" id="KW-0560">Oxidoreductase</keyword>
<comment type="similarity">
    <text evidence="10">Belongs to the peroxidase family.</text>
</comment>
<dbReference type="Pfam" id="PF00141">
    <property type="entry name" value="peroxidase"/>
    <property type="match status" value="1"/>
</dbReference>
<dbReference type="InterPro" id="IPR002016">
    <property type="entry name" value="Haem_peroxidase"/>
</dbReference>
<dbReference type="InterPro" id="IPR000823">
    <property type="entry name" value="Peroxidase_pln"/>
</dbReference>
<dbReference type="GO" id="GO:0046872">
    <property type="term" value="F:metal ion binding"/>
    <property type="evidence" value="ECO:0007669"/>
    <property type="project" value="UniProtKB-KW"/>
</dbReference>
<dbReference type="GO" id="GO:0006979">
    <property type="term" value="P:response to oxidative stress"/>
    <property type="evidence" value="ECO:0007669"/>
    <property type="project" value="InterPro"/>
</dbReference>
<organism evidence="12 13">
    <name type="scientific">Dovyalis caffra</name>
    <dbReference type="NCBI Taxonomy" id="77055"/>
    <lineage>
        <taxon>Eukaryota</taxon>
        <taxon>Viridiplantae</taxon>
        <taxon>Streptophyta</taxon>
        <taxon>Embryophyta</taxon>
        <taxon>Tracheophyta</taxon>
        <taxon>Spermatophyta</taxon>
        <taxon>Magnoliopsida</taxon>
        <taxon>eudicotyledons</taxon>
        <taxon>Gunneridae</taxon>
        <taxon>Pentapetalae</taxon>
        <taxon>rosids</taxon>
        <taxon>fabids</taxon>
        <taxon>Malpighiales</taxon>
        <taxon>Salicaceae</taxon>
        <taxon>Flacourtieae</taxon>
        <taxon>Dovyalis</taxon>
    </lineage>
</organism>
<feature type="domain" description="Plant heme peroxidase family profile" evidence="11">
    <location>
        <begin position="10"/>
        <end position="110"/>
    </location>
</feature>
<comment type="catalytic activity">
    <reaction evidence="1">
        <text>2 a phenolic donor + H2O2 = 2 a phenolic radical donor + 2 H2O</text>
        <dbReference type="Rhea" id="RHEA:56136"/>
        <dbReference type="ChEBI" id="CHEBI:15377"/>
        <dbReference type="ChEBI" id="CHEBI:16240"/>
        <dbReference type="ChEBI" id="CHEBI:139520"/>
        <dbReference type="ChEBI" id="CHEBI:139521"/>
        <dbReference type="EC" id="1.11.1.7"/>
    </reaction>
</comment>
<dbReference type="GO" id="GO:0020037">
    <property type="term" value="F:heme binding"/>
    <property type="evidence" value="ECO:0007669"/>
    <property type="project" value="InterPro"/>
</dbReference>
<comment type="caution">
    <text evidence="12">The sequence shown here is derived from an EMBL/GenBank/DDBJ whole genome shotgun (WGS) entry which is preliminary data.</text>
</comment>
<evidence type="ECO:0000256" key="4">
    <source>
        <dbReference type="ARBA" id="ARBA00022617"/>
    </source>
</evidence>
<dbReference type="SUPFAM" id="SSF48113">
    <property type="entry name" value="Heme-dependent peroxidases"/>
    <property type="match status" value="1"/>
</dbReference>
<reference evidence="12 13" key="1">
    <citation type="submission" date="2024-01" db="EMBL/GenBank/DDBJ databases">
        <authorList>
            <person name="Waweru B."/>
        </authorList>
    </citation>
    <scope>NUCLEOTIDE SEQUENCE [LARGE SCALE GENOMIC DNA]</scope>
</reference>
<dbReference type="Gene3D" id="1.10.520.10">
    <property type="match status" value="1"/>
</dbReference>
<dbReference type="PANTHER" id="PTHR31388">
    <property type="entry name" value="PEROXIDASE 72-RELATED"/>
    <property type="match status" value="1"/>
</dbReference>
<evidence type="ECO:0000313" key="12">
    <source>
        <dbReference type="EMBL" id="CAK7347205.1"/>
    </source>
</evidence>
<dbReference type="Gene3D" id="1.10.420.10">
    <property type="entry name" value="Peroxidase, domain 2"/>
    <property type="match status" value="1"/>
</dbReference>
<feature type="disulfide bond" evidence="9">
    <location>
        <begin position="62"/>
        <end position="87"/>
    </location>
</feature>
<sequence length="110" mass="12025">MYSSVRWSTWTVQLGRKDSRTANFAGATSDLNTLILAFAKKGLNATDMVALSGRHTIGQAKCKNFCTRIDTEPKIDSTYAASLKKNCSDDASDDDNLSPLDGRVIVFDKT</sequence>
<accession>A0AAV1S8B9</accession>
<dbReference type="InterPro" id="IPR010255">
    <property type="entry name" value="Haem_peroxidase_sf"/>
</dbReference>
<keyword evidence="8" id="KW-0106">Calcium</keyword>
<evidence type="ECO:0000256" key="1">
    <source>
        <dbReference type="ARBA" id="ARBA00000189"/>
    </source>
</evidence>
<evidence type="ECO:0000256" key="5">
    <source>
        <dbReference type="ARBA" id="ARBA00022723"/>
    </source>
</evidence>
<dbReference type="Proteomes" id="UP001314170">
    <property type="component" value="Unassembled WGS sequence"/>
</dbReference>
<dbReference type="PANTHER" id="PTHR31388:SF247">
    <property type="entry name" value="PEROXIDASE"/>
    <property type="match status" value="1"/>
</dbReference>
<keyword evidence="4" id="KW-0349">Heme</keyword>
<dbReference type="PRINTS" id="PR00458">
    <property type="entry name" value="PEROXIDASE"/>
</dbReference>
<proteinExistence type="inferred from homology"/>
<keyword evidence="3" id="KW-0575">Peroxidase</keyword>
<keyword evidence="5 8" id="KW-0479">Metal-binding</keyword>
<dbReference type="EMBL" id="CAWUPB010001173">
    <property type="protein sequence ID" value="CAK7347205.1"/>
    <property type="molecule type" value="Genomic_DNA"/>
</dbReference>
<evidence type="ECO:0000256" key="3">
    <source>
        <dbReference type="ARBA" id="ARBA00022559"/>
    </source>
</evidence>
<evidence type="ECO:0000256" key="6">
    <source>
        <dbReference type="ARBA" id="ARBA00023002"/>
    </source>
</evidence>
<gene>
    <name evidence="12" type="ORF">DCAF_LOCUS19889</name>
</gene>
<comment type="cofactor">
    <cofactor evidence="8">
        <name>Ca(2+)</name>
        <dbReference type="ChEBI" id="CHEBI:29108"/>
    </cofactor>
    <text evidence="8">Binds 2 calcium ions per subunit.</text>
</comment>
<evidence type="ECO:0000256" key="9">
    <source>
        <dbReference type="PIRSR" id="PIRSR600823-5"/>
    </source>
</evidence>
<keyword evidence="13" id="KW-1185">Reference proteome</keyword>
<dbReference type="PROSITE" id="PS50873">
    <property type="entry name" value="PEROXIDASE_4"/>
    <property type="match status" value="1"/>
</dbReference>
<comment type="cofactor">
    <cofactor evidence="8">
        <name>heme b</name>
        <dbReference type="ChEBI" id="CHEBI:60344"/>
    </cofactor>
    <text evidence="8">Binds 1 heme b (iron(II)-protoporphyrin IX) group per subunit.</text>
</comment>
<evidence type="ECO:0000313" key="13">
    <source>
        <dbReference type="Proteomes" id="UP001314170"/>
    </source>
</evidence>
<feature type="binding site" evidence="8">
    <location>
        <position position="101"/>
    </location>
    <ligand>
        <name>Ca(2+)</name>
        <dbReference type="ChEBI" id="CHEBI:29108"/>
        <label>2</label>
    </ligand>
</feature>
<keyword evidence="9" id="KW-1015">Disulfide bond</keyword>